<name>A0A0G1XVJ3_9BACT</name>
<accession>A0A0G1XVJ3</accession>
<dbReference type="Gene3D" id="3.90.280.10">
    <property type="entry name" value="PEBP-like"/>
    <property type="match status" value="1"/>
</dbReference>
<reference evidence="1 2" key="1">
    <citation type="journal article" date="2015" name="Nature">
        <title>rRNA introns, odd ribosomes, and small enigmatic genomes across a large radiation of phyla.</title>
        <authorList>
            <person name="Brown C.T."/>
            <person name="Hug L.A."/>
            <person name="Thomas B.C."/>
            <person name="Sharon I."/>
            <person name="Castelle C.J."/>
            <person name="Singh A."/>
            <person name="Wilkins M.J."/>
            <person name="Williams K.H."/>
            <person name="Banfield J.F."/>
        </authorList>
    </citation>
    <scope>NUCLEOTIDE SEQUENCE [LARGE SCALE GENOMIC DNA]</scope>
</reference>
<protein>
    <submittedName>
        <fullName evidence="1">PEBP family protein</fullName>
    </submittedName>
</protein>
<dbReference type="PANTHER" id="PTHR30289:SF1">
    <property type="entry name" value="PEBP (PHOSPHATIDYLETHANOLAMINE-BINDING PROTEIN) FAMILY PROTEIN"/>
    <property type="match status" value="1"/>
</dbReference>
<dbReference type="AlphaFoldDB" id="A0A0G1XVJ3"/>
<dbReference type="PANTHER" id="PTHR30289">
    <property type="entry name" value="UNCHARACTERIZED PROTEIN YBCL-RELATED"/>
    <property type="match status" value="1"/>
</dbReference>
<dbReference type="InterPro" id="IPR036610">
    <property type="entry name" value="PEBP-like_sf"/>
</dbReference>
<sequence>MDDPDIPKAAGVPVWDHWVVFNIPSTVKIIPEAWTPKGVRGVGTRGKLDYSGPRPPDCEHRYFFKLYALDDMLNLEEGATKQELLDAMQGHIITSAELIGRFAP</sequence>
<dbReference type="CDD" id="cd00865">
    <property type="entry name" value="PEBP_bact_arch"/>
    <property type="match status" value="1"/>
</dbReference>
<gene>
    <name evidence="1" type="ORF">UY82_C0046G0005</name>
</gene>
<dbReference type="Pfam" id="PF01161">
    <property type="entry name" value="PBP"/>
    <property type="match status" value="1"/>
</dbReference>
<evidence type="ECO:0000313" key="2">
    <source>
        <dbReference type="Proteomes" id="UP000033865"/>
    </source>
</evidence>
<dbReference type="InterPro" id="IPR008914">
    <property type="entry name" value="PEBP"/>
</dbReference>
<comment type="caution">
    <text evidence="1">The sequence shown here is derived from an EMBL/GenBank/DDBJ whole genome shotgun (WGS) entry which is preliminary data.</text>
</comment>
<proteinExistence type="predicted"/>
<dbReference type="Proteomes" id="UP000033865">
    <property type="component" value="Unassembled WGS sequence"/>
</dbReference>
<evidence type="ECO:0000313" key="1">
    <source>
        <dbReference type="EMBL" id="KKW35203.1"/>
    </source>
</evidence>
<organism evidence="1 2">
    <name type="scientific">Candidatus Uhrbacteria bacterium GW2011_GWC2_53_7</name>
    <dbReference type="NCBI Taxonomy" id="1618986"/>
    <lineage>
        <taxon>Bacteria</taxon>
        <taxon>Candidatus Uhriibacteriota</taxon>
    </lineage>
</organism>
<dbReference type="NCBIfam" id="TIGR00481">
    <property type="entry name" value="YbhB/YbcL family Raf kinase inhibitor-like protein"/>
    <property type="match status" value="1"/>
</dbReference>
<dbReference type="InterPro" id="IPR005247">
    <property type="entry name" value="YbhB_YbcL/LppC-like"/>
</dbReference>
<dbReference type="EMBL" id="LCRN01000046">
    <property type="protein sequence ID" value="KKW35203.1"/>
    <property type="molecule type" value="Genomic_DNA"/>
</dbReference>
<dbReference type="SUPFAM" id="SSF49777">
    <property type="entry name" value="PEBP-like"/>
    <property type="match status" value="1"/>
</dbReference>